<name>A0ABR3Q893_9TREE</name>
<feature type="compositionally biased region" description="Low complexity" evidence="1">
    <location>
        <begin position="511"/>
        <end position="524"/>
    </location>
</feature>
<evidence type="ECO:0000313" key="5">
    <source>
        <dbReference type="Proteomes" id="UP001565368"/>
    </source>
</evidence>
<dbReference type="EMBL" id="JBBXJM010000002">
    <property type="protein sequence ID" value="KAL1410732.1"/>
    <property type="molecule type" value="Genomic_DNA"/>
</dbReference>
<organism evidence="4 5">
    <name type="scientific">Vanrija albida</name>
    <dbReference type="NCBI Taxonomy" id="181172"/>
    <lineage>
        <taxon>Eukaryota</taxon>
        <taxon>Fungi</taxon>
        <taxon>Dikarya</taxon>
        <taxon>Basidiomycota</taxon>
        <taxon>Agaricomycotina</taxon>
        <taxon>Tremellomycetes</taxon>
        <taxon>Trichosporonales</taxon>
        <taxon>Trichosporonaceae</taxon>
        <taxon>Vanrija</taxon>
    </lineage>
</organism>
<proteinExistence type="predicted"/>
<reference evidence="4 5" key="1">
    <citation type="submission" date="2023-08" db="EMBL/GenBank/DDBJ databases">
        <title>Annotated Genome Sequence of Vanrija albida AlHP1.</title>
        <authorList>
            <person name="Herzog R."/>
        </authorList>
    </citation>
    <scope>NUCLEOTIDE SEQUENCE [LARGE SCALE GENOMIC DNA]</scope>
    <source>
        <strain evidence="4 5">AlHP1</strain>
    </source>
</reference>
<keyword evidence="2" id="KW-0472">Membrane</keyword>
<evidence type="ECO:0000313" key="4">
    <source>
        <dbReference type="EMBL" id="KAL1410732.1"/>
    </source>
</evidence>
<dbReference type="RefSeq" id="XP_069210676.1">
    <property type="nucleotide sequence ID" value="XM_069350290.1"/>
</dbReference>
<evidence type="ECO:0000256" key="1">
    <source>
        <dbReference type="SAM" id="MobiDB-lite"/>
    </source>
</evidence>
<feature type="chain" id="PRO_5045949233" evidence="3">
    <location>
        <begin position="24"/>
        <end position="539"/>
    </location>
</feature>
<comment type="caution">
    <text evidence="4">The sequence shown here is derived from an EMBL/GenBank/DDBJ whole genome shotgun (WGS) entry which is preliminary data.</text>
</comment>
<accession>A0ABR3Q893</accession>
<keyword evidence="3" id="KW-0732">Signal</keyword>
<feature type="region of interest" description="Disordered" evidence="1">
    <location>
        <begin position="443"/>
        <end position="539"/>
    </location>
</feature>
<protein>
    <submittedName>
        <fullName evidence="4">Uncharacterized protein</fullName>
    </submittedName>
</protein>
<keyword evidence="5" id="KW-1185">Reference proteome</keyword>
<evidence type="ECO:0000256" key="3">
    <source>
        <dbReference type="SAM" id="SignalP"/>
    </source>
</evidence>
<feature type="signal peptide" evidence="3">
    <location>
        <begin position="1"/>
        <end position="23"/>
    </location>
</feature>
<gene>
    <name evidence="4" type="ORF">Q8F55_001674</name>
</gene>
<feature type="transmembrane region" description="Helical" evidence="2">
    <location>
        <begin position="353"/>
        <end position="377"/>
    </location>
</feature>
<feature type="region of interest" description="Disordered" evidence="1">
    <location>
        <begin position="320"/>
        <end position="343"/>
    </location>
</feature>
<dbReference type="GeneID" id="95982717"/>
<sequence length="539" mass="55112">MCARYRAAPLLLGLGMLAGGATAQDAVSYNISLTDMSPMISYKPPVLPNSATWNALPPPACYGLASCHTTSTKGAIVGVTFTGTGASFSVAGEGSVTLTVDGRPLSNSTVPGTTAGGAGPVPLGVGKLPYGAHTITLTLVDGSLSFYSAVLTTIVGSLGAQTKSNTLTALSNGAPNPALSLDAIASQWYPAGNSTDFCAGSAAGGACVHSGPRLTTNTAGATMSFTLPTNTSVVQLIGAVGNLIGGYVVTLTPPPVSGTQALTLNAWNPNFSTMQDNVLYFAAVDPATRYNLSVQYQGGGDLLSTWQLWGVTFVTVSGGIPKNDTGTDTPGGGGDGGAGGGGRNGGGSTRLSIAAIVGIVIGTLVALALIAFIIWFFRRRERKTRVLLQQFEVSNGNRVDMIELDEARGNEQAPAQSAALLPPATTAPRQQVYVTPYRPADALSSGSQTVAGGHRARRSSGGRTYKSDFRLSHYSDSSLGEEAGPPVGRTIEQERDGGRVVVPPSYDPSWADGVSEAGGAVSGATRRTPKNEKAQLLLN</sequence>
<keyword evidence="2" id="KW-0812">Transmembrane</keyword>
<dbReference type="Proteomes" id="UP001565368">
    <property type="component" value="Unassembled WGS sequence"/>
</dbReference>
<evidence type="ECO:0000256" key="2">
    <source>
        <dbReference type="SAM" id="Phobius"/>
    </source>
</evidence>
<feature type="compositionally biased region" description="Gly residues" evidence="1">
    <location>
        <begin position="329"/>
        <end position="343"/>
    </location>
</feature>
<dbReference type="CDD" id="cd12087">
    <property type="entry name" value="TM_EGFR-like"/>
    <property type="match status" value="1"/>
</dbReference>
<keyword evidence="2" id="KW-1133">Transmembrane helix</keyword>